<sequence>MHSNEDSFSRKWDDLSDWERANCPFYLEQTVDPPTMNDDWEGLCYERLQELKKLELALEEAKHYPDTMPAIEANIVLAREVASGVRSEKIAVSLEGGFSSTGDHFGTPSGPESTHAYKKSNKKVKNKNQDVEEQPPPKEVPTITTGTKSTGPVDIEVIESAAPAEQTQEARNPKRLKKKPAEATDFSNGEYREDLQFLMEQKWVPIKSSLVNIILALKSKKQTVRSKVPVAAIEAISGICKRLKLAGRRPRPFVVNGKKCEQGVDLIMYDIPTERAILLEEEIPRWNLFPEAESFPRQLMNFASKILDDNGVVIIFHAGSLESSQQIADALDAMAADWQFFLSYDICNDAPTYVPYSKLSHYYSKAEVIVRTSADPTLPKQEYWPFDKNNTGRDTMTLFNFNSKMENDRSGEGKCVGFLHTLMENFTETGDVILDCNAHKGGSLYVVANCGRVIVALTDDMESCEQVIARLNARENKAPPVAKTATTQPKSSSRKKLLDEEDELGDPFSDEEPDTARSTAKKFNWGIQSPVASGLPVYAEQVAKAQADIATPTSIHTSLHQKNIHGRALEFVDDEATEASSGSPATD</sequence>
<gene>
    <name evidence="2" type="ORF">R1sor_012933</name>
</gene>
<proteinExistence type="predicted"/>
<evidence type="ECO:0000313" key="2">
    <source>
        <dbReference type="EMBL" id="KAL3698857.1"/>
    </source>
</evidence>
<dbReference type="AlphaFoldDB" id="A0ABD3I7X7"/>
<dbReference type="EMBL" id="JBJQOH010000002">
    <property type="protein sequence ID" value="KAL3698857.1"/>
    <property type="molecule type" value="Genomic_DNA"/>
</dbReference>
<organism evidence="2 3">
    <name type="scientific">Riccia sorocarpa</name>
    <dbReference type="NCBI Taxonomy" id="122646"/>
    <lineage>
        <taxon>Eukaryota</taxon>
        <taxon>Viridiplantae</taxon>
        <taxon>Streptophyta</taxon>
        <taxon>Embryophyta</taxon>
        <taxon>Marchantiophyta</taxon>
        <taxon>Marchantiopsida</taxon>
        <taxon>Marchantiidae</taxon>
        <taxon>Marchantiales</taxon>
        <taxon>Ricciaceae</taxon>
        <taxon>Riccia</taxon>
    </lineage>
</organism>
<feature type="region of interest" description="Disordered" evidence="1">
    <location>
        <begin position="478"/>
        <end position="521"/>
    </location>
</feature>
<feature type="compositionally biased region" description="Acidic residues" evidence="1">
    <location>
        <begin position="499"/>
        <end position="513"/>
    </location>
</feature>
<keyword evidence="3" id="KW-1185">Reference proteome</keyword>
<dbReference type="Proteomes" id="UP001633002">
    <property type="component" value="Unassembled WGS sequence"/>
</dbReference>
<protein>
    <submittedName>
        <fullName evidence="2">Uncharacterized protein</fullName>
    </submittedName>
</protein>
<accession>A0ABD3I7X7</accession>
<dbReference type="InterPro" id="IPR029063">
    <property type="entry name" value="SAM-dependent_MTases_sf"/>
</dbReference>
<dbReference type="SUPFAM" id="SSF53335">
    <property type="entry name" value="S-adenosyl-L-methionine-dependent methyltransferases"/>
    <property type="match status" value="1"/>
</dbReference>
<evidence type="ECO:0000313" key="3">
    <source>
        <dbReference type="Proteomes" id="UP001633002"/>
    </source>
</evidence>
<feature type="region of interest" description="Disordered" evidence="1">
    <location>
        <begin position="96"/>
        <end position="185"/>
    </location>
</feature>
<comment type="caution">
    <text evidence="2">The sequence shown here is derived from an EMBL/GenBank/DDBJ whole genome shotgun (WGS) entry which is preliminary data.</text>
</comment>
<name>A0ABD3I7X7_9MARC</name>
<feature type="compositionally biased region" description="Basic residues" evidence="1">
    <location>
        <begin position="116"/>
        <end position="126"/>
    </location>
</feature>
<evidence type="ECO:0000256" key="1">
    <source>
        <dbReference type="SAM" id="MobiDB-lite"/>
    </source>
</evidence>
<reference evidence="2 3" key="1">
    <citation type="submission" date="2024-09" db="EMBL/GenBank/DDBJ databases">
        <title>Chromosome-scale assembly of Riccia sorocarpa.</title>
        <authorList>
            <person name="Paukszto L."/>
        </authorList>
    </citation>
    <scope>NUCLEOTIDE SEQUENCE [LARGE SCALE GENOMIC DNA]</scope>
    <source>
        <strain evidence="2">LP-2024</strain>
        <tissue evidence="2">Aerial parts of the thallus</tissue>
    </source>
</reference>
<dbReference type="Gene3D" id="3.40.50.150">
    <property type="entry name" value="Vaccinia Virus protein VP39"/>
    <property type="match status" value="1"/>
</dbReference>